<evidence type="ECO:0000313" key="2">
    <source>
        <dbReference type="EMBL" id="CAI5777017.1"/>
    </source>
</evidence>
<dbReference type="AlphaFoldDB" id="A0AA35KEU1"/>
<feature type="compositionally biased region" description="Low complexity" evidence="1">
    <location>
        <begin position="36"/>
        <end position="45"/>
    </location>
</feature>
<organism evidence="2 3">
    <name type="scientific">Podarcis lilfordi</name>
    <name type="common">Lilford's wall lizard</name>
    <dbReference type="NCBI Taxonomy" id="74358"/>
    <lineage>
        <taxon>Eukaryota</taxon>
        <taxon>Metazoa</taxon>
        <taxon>Chordata</taxon>
        <taxon>Craniata</taxon>
        <taxon>Vertebrata</taxon>
        <taxon>Euteleostomi</taxon>
        <taxon>Lepidosauria</taxon>
        <taxon>Squamata</taxon>
        <taxon>Bifurcata</taxon>
        <taxon>Unidentata</taxon>
        <taxon>Episquamata</taxon>
        <taxon>Laterata</taxon>
        <taxon>Lacertibaenia</taxon>
        <taxon>Lacertidae</taxon>
        <taxon>Podarcis</taxon>
    </lineage>
</organism>
<sequence length="104" mass="11219">MRALLPPAETIPRRGRSPEVIPARKRSQARSWSGEQLQPPSSSPSHPTPPAPHRPRLLLLFLAAAPSLLPSLSFTEGLVGESLFAAAATSTILILDRRERGRPG</sequence>
<name>A0AA35KEU1_9SAUR</name>
<feature type="region of interest" description="Disordered" evidence="1">
    <location>
        <begin position="1"/>
        <end position="54"/>
    </location>
</feature>
<protein>
    <submittedName>
        <fullName evidence="2">Uncharacterized protein</fullName>
    </submittedName>
</protein>
<accession>A0AA35KEU1</accession>
<keyword evidence="3" id="KW-1185">Reference proteome</keyword>
<evidence type="ECO:0000256" key="1">
    <source>
        <dbReference type="SAM" id="MobiDB-lite"/>
    </source>
</evidence>
<gene>
    <name evidence="2" type="ORF">PODLI_1B018079</name>
</gene>
<dbReference type="EMBL" id="OX395131">
    <property type="protein sequence ID" value="CAI5777017.1"/>
    <property type="molecule type" value="Genomic_DNA"/>
</dbReference>
<reference evidence="2" key="1">
    <citation type="submission" date="2022-12" db="EMBL/GenBank/DDBJ databases">
        <authorList>
            <person name="Alioto T."/>
            <person name="Alioto T."/>
            <person name="Gomez Garrido J."/>
        </authorList>
    </citation>
    <scope>NUCLEOTIDE SEQUENCE</scope>
</reference>
<dbReference type="Proteomes" id="UP001178461">
    <property type="component" value="Chromosome 6"/>
</dbReference>
<evidence type="ECO:0000313" key="3">
    <source>
        <dbReference type="Proteomes" id="UP001178461"/>
    </source>
</evidence>
<proteinExistence type="predicted"/>